<dbReference type="OrthoDB" id="9758333at2"/>
<protein>
    <submittedName>
        <fullName evidence="1">Alpha-L-arabinofuranosidase</fullName>
    </submittedName>
</protein>
<sequence length="600" mass="66346">MLIINTVQFKVTSLLSVIFLFSCSKNSVEPEIDVPTEIVTIAPAIDPELATSIGFFLDEWQPKTFKAPEFIDGTIPSSATHTVTIDASEIITKIPQKIFGHNANTWMGTFVDSPSLIKDVTNLNPQVIRWPAGSGSNVYFWNTFPVDDPNVTGFKETPPSEYMEKWGIPRQFMNEDGSIVDASFFYGQTNDNWRGSLDNYYSMLVSTQNEGSICVNYSFARYGTSKDPVAMAAKLAADWVRHDNGRTKLWEVGNENYGTWEKGNRIDVSKNQDGQPEFLTGALYAKHFKVFADSMRNAASEIGSQIKIGAVMQESEIQDWQSNTTKTWNEGLLKEIGGAADFYIAHNYITPYNENSDAANILKDAVALPEKMMSFLSAEISKYGGQEKPIGFTEWNMWAKDRMQQVSNTSGAFSVIVQGESIKNKYGMAARWDLYNGWGNGNDHGLFSDGGSPEDPRMNARPSFYHMYYFQKTIGDRLVKSNDKAVGAIPTAVKSYASTYSSGEVAVAVVNTSGTPQNVEIKTANFNAGERYYWYNLAGGTDNGDFSRKVIVNGNAPSGEAGGPSNYAEIKARSAKTNDGIKITVPAWSSVFVMIDKLEQ</sequence>
<name>A0A2Z4GB29_9BACT</name>
<dbReference type="EMBL" id="CP029480">
    <property type="protein sequence ID" value="AWV98275.1"/>
    <property type="molecule type" value="Genomic_DNA"/>
</dbReference>
<evidence type="ECO:0000313" key="2">
    <source>
        <dbReference type="Proteomes" id="UP000249873"/>
    </source>
</evidence>
<dbReference type="GO" id="GO:0000272">
    <property type="term" value="P:polysaccharide catabolic process"/>
    <property type="evidence" value="ECO:0007669"/>
    <property type="project" value="TreeGrafter"/>
</dbReference>
<reference evidence="1 2" key="1">
    <citation type="submission" date="2018-05" db="EMBL/GenBank/DDBJ databases">
        <title>Complete genome sequence of Arcticibacterium luteifluviistationis SM1504T, a cytophagaceae bacterium isolated from Arctic surface seawater.</title>
        <authorList>
            <person name="Li Y."/>
            <person name="Qin Q.-L."/>
        </authorList>
    </citation>
    <scope>NUCLEOTIDE SEQUENCE [LARGE SCALE GENOMIC DNA]</scope>
    <source>
        <strain evidence="1 2">SM1504</strain>
    </source>
</reference>
<gene>
    <name evidence="1" type="ORF">DJ013_08875</name>
</gene>
<evidence type="ECO:0000313" key="1">
    <source>
        <dbReference type="EMBL" id="AWV98275.1"/>
    </source>
</evidence>
<keyword evidence="2" id="KW-1185">Reference proteome</keyword>
<dbReference type="Gene3D" id="3.20.20.80">
    <property type="entry name" value="Glycosidases"/>
    <property type="match status" value="1"/>
</dbReference>
<accession>A0A2Z4GB29</accession>
<dbReference type="KEGG" id="als:DJ013_08875"/>
<dbReference type="SUPFAM" id="SSF51445">
    <property type="entry name" value="(Trans)glycosidases"/>
    <property type="match status" value="1"/>
</dbReference>
<dbReference type="Proteomes" id="UP000249873">
    <property type="component" value="Chromosome"/>
</dbReference>
<proteinExistence type="predicted"/>
<dbReference type="RefSeq" id="WP_111371426.1">
    <property type="nucleotide sequence ID" value="NZ_CP029480.1"/>
</dbReference>
<dbReference type="InterPro" id="IPR017853">
    <property type="entry name" value="GH"/>
</dbReference>
<organism evidence="1 2">
    <name type="scientific">Arcticibacterium luteifluviistationis</name>
    <dbReference type="NCBI Taxonomy" id="1784714"/>
    <lineage>
        <taxon>Bacteria</taxon>
        <taxon>Pseudomonadati</taxon>
        <taxon>Bacteroidota</taxon>
        <taxon>Cytophagia</taxon>
        <taxon>Cytophagales</taxon>
        <taxon>Leadbetterellaceae</taxon>
        <taxon>Arcticibacterium</taxon>
    </lineage>
</organism>
<dbReference type="PANTHER" id="PTHR43576">
    <property type="entry name" value="ALPHA-L-ARABINOFURANOSIDASE C-RELATED"/>
    <property type="match status" value="1"/>
</dbReference>
<dbReference type="AlphaFoldDB" id="A0A2Z4GB29"/>